<dbReference type="AlphaFoldDB" id="A0A559IXM7"/>
<name>A0A559IXM7_9BACL</name>
<dbReference type="GO" id="GO:0003700">
    <property type="term" value="F:DNA-binding transcription factor activity"/>
    <property type="evidence" value="ECO:0007669"/>
    <property type="project" value="TreeGrafter"/>
</dbReference>
<feature type="domain" description="Cyclic nucleotide-binding" evidence="5">
    <location>
        <begin position="26"/>
        <end position="118"/>
    </location>
</feature>
<dbReference type="EMBL" id="VNJK01000001">
    <property type="protein sequence ID" value="TVX92392.1"/>
    <property type="molecule type" value="Genomic_DNA"/>
</dbReference>
<dbReference type="OrthoDB" id="581021at2"/>
<evidence type="ECO:0000256" key="1">
    <source>
        <dbReference type="ARBA" id="ARBA00023015"/>
    </source>
</evidence>
<evidence type="ECO:0000256" key="4">
    <source>
        <dbReference type="ARBA" id="ARBA00023163"/>
    </source>
</evidence>
<dbReference type="SMART" id="SM00100">
    <property type="entry name" value="cNMP"/>
    <property type="match status" value="1"/>
</dbReference>
<sequence length="232" mass="27149">MGMQQMIKYMEQSEKIYAMMKQCPYEILREWKLTKFKAGSVLFSQGDIQDSFYIMVEGVADISVIGENGKKYVQSTYHKGDMIGELEIVDRLPFISNVEAVTDVVLMGLKREHFLEWLHLDRNFNEYFIRSILKLQYDILKKEGDNNLYTLHDRVCSYLLRCLPHGQKRAEGIVIKVDKQQLSHQFAVTPRSINRILSELKKQGIIDLNKQEIIILDTKQLQLELEDRNSRA</sequence>
<evidence type="ECO:0000256" key="3">
    <source>
        <dbReference type="ARBA" id="ARBA00023159"/>
    </source>
</evidence>
<dbReference type="CDD" id="cd00038">
    <property type="entry name" value="CAP_ED"/>
    <property type="match status" value="1"/>
</dbReference>
<dbReference type="Gene3D" id="1.10.10.10">
    <property type="entry name" value="Winged helix-like DNA-binding domain superfamily/Winged helix DNA-binding domain"/>
    <property type="match status" value="1"/>
</dbReference>
<protein>
    <submittedName>
        <fullName evidence="7">Crp/Fnr family transcriptional regulator</fullName>
    </submittedName>
</protein>
<gene>
    <name evidence="7" type="ORF">FPZ44_04535</name>
</gene>
<dbReference type="InterPro" id="IPR014710">
    <property type="entry name" value="RmlC-like_jellyroll"/>
</dbReference>
<dbReference type="SUPFAM" id="SSF46785">
    <property type="entry name" value="Winged helix' DNA-binding domain"/>
    <property type="match status" value="1"/>
</dbReference>
<dbReference type="InterPro" id="IPR018490">
    <property type="entry name" value="cNMP-bd_dom_sf"/>
</dbReference>
<dbReference type="InterPro" id="IPR000595">
    <property type="entry name" value="cNMP-bd_dom"/>
</dbReference>
<evidence type="ECO:0000256" key="2">
    <source>
        <dbReference type="ARBA" id="ARBA00023125"/>
    </source>
</evidence>
<evidence type="ECO:0000259" key="6">
    <source>
        <dbReference type="PROSITE" id="PS51063"/>
    </source>
</evidence>
<dbReference type="Pfam" id="PF13545">
    <property type="entry name" value="HTH_Crp_2"/>
    <property type="match status" value="1"/>
</dbReference>
<organism evidence="7 8">
    <name type="scientific">Paenibacillus agilis</name>
    <dbReference type="NCBI Taxonomy" id="3020863"/>
    <lineage>
        <taxon>Bacteria</taxon>
        <taxon>Bacillati</taxon>
        <taxon>Bacillota</taxon>
        <taxon>Bacilli</taxon>
        <taxon>Bacillales</taxon>
        <taxon>Paenibacillaceae</taxon>
        <taxon>Paenibacillus</taxon>
    </lineage>
</organism>
<keyword evidence="4" id="KW-0804">Transcription</keyword>
<dbReference type="Proteomes" id="UP000318102">
    <property type="component" value="Unassembled WGS sequence"/>
</dbReference>
<evidence type="ECO:0000313" key="8">
    <source>
        <dbReference type="Proteomes" id="UP000318102"/>
    </source>
</evidence>
<keyword evidence="2" id="KW-0238">DNA-binding</keyword>
<dbReference type="Gene3D" id="2.60.120.10">
    <property type="entry name" value="Jelly Rolls"/>
    <property type="match status" value="1"/>
</dbReference>
<dbReference type="PROSITE" id="PS51063">
    <property type="entry name" value="HTH_CRP_2"/>
    <property type="match status" value="1"/>
</dbReference>
<dbReference type="PANTHER" id="PTHR24567">
    <property type="entry name" value="CRP FAMILY TRANSCRIPTIONAL REGULATORY PROTEIN"/>
    <property type="match status" value="1"/>
</dbReference>
<keyword evidence="1" id="KW-0805">Transcription regulation</keyword>
<dbReference type="SMART" id="SM00419">
    <property type="entry name" value="HTH_CRP"/>
    <property type="match status" value="1"/>
</dbReference>
<dbReference type="SUPFAM" id="SSF51206">
    <property type="entry name" value="cAMP-binding domain-like"/>
    <property type="match status" value="1"/>
</dbReference>
<dbReference type="InterPro" id="IPR036388">
    <property type="entry name" value="WH-like_DNA-bd_sf"/>
</dbReference>
<evidence type="ECO:0000313" key="7">
    <source>
        <dbReference type="EMBL" id="TVX92392.1"/>
    </source>
</evidence>
<dbReference type="Pfam" id="PF00027">
    <property type="entry name" value="cNMP_binding"/>
    <property type="match status" value="1"/>
</dbReference>
<comment type="caution">
    <text evidence="7">The sequence shown here is derived from an EMBL/GenBank/DDBJ whole genome shotgun (WGS) entry which is preliminary data.</text>
</comment>
<proteinExistence type="predicted"/>
<dbReference type="InterPro" id="IPR050397">
    <property type="entry name" value="Env_Response_Regulators"/>
</dbReference>
<dbReference type="RefSeq" id="WP_144987815.1">
    <property type="nucleotide sequence ID" value="NZ_VNJK01000001.1"/>
</dbReference>
<keyword evidence="3" id="KW-0010">Activator</keyword>
<dbReference type="PROSITE" id="PS50042">
    <property type="entry name" value="CNMP_BINDING_3"/>
    <property type="match status" value="1"/>
</dbReference>
<dbReference type="PANTHER" id="PTHR24567:SF26">
    <property type="entry name" value="REGULATORY PROTEIN YEIL"/>
    <property type="match status" value="1"/>
</dbReference>
<accession>A0A559IXM7</accession>
<dbReference type="GO" id="GO:0003677">
    <property type="term" value="F:DNA binding"/>
    <property type="evidence" value="ECO:0007669"/>
    <property type="project" value="UniProtKB-KW"/>
</dbReference>
<evidence type="ECO:0000259" key="5">
    <source>
        <dbReference type="PROSITE" id="PS50042"/>
    </source>
</evidence>
<keyword evidence="8" id="KW-1185">Reference proteome</keyword>
<dbReference type="InterPro" id="IPR036390">
    <property type="entry name" value="WH_DNA-bd_sf"/>
</dbReference>
<dbReference type="InterPro" id="IPR012318">
    <property type="entry name" value="HTH_CRP"/>
</dbReference>
<feature type="domain" description="HTH crp-type" evidence="6">
    <location>
        <begin position="149"/>
        <end position="219"/>
    </location>
</feature>
<reference evidence="7 8" key="1">
    <citation type="submission" date="2019-07" db="EMBL/GenBank/DDBJ databases">
        <authorList>
            <person name="Kim J."/>
        </authorList>
    </citation>
    <scope>NUCLEOTIDE SEQUENCE [LARGE SCALE GENOMIC DNA]</scope>
    <source>
        <strain evidence="7 8">N4</strain>
    </source>
</reference>
<dbReference type="GO" id="GO:0005829">
    <property type="term" value="C:cytosol"/>
    <property type="evidence" value="ECO:0007669"/>
    <property type="project" value="TreeGrafter"/>
</dbReference>